<organism evidence="3 4">
    <name type="scientific">Brochothrix thermosphacta</name>
    <name type="common">Microbacterium thermosphactum</name>
    <dbReference type="NCBI Taxonomy" id="2756"/>
    <lineage>
        <taxon>Bacteria</taxon>
        <taxon>Bacillati</taxon>
        <taxon>Bacillota</taxon>
        <taxon>Bacilli</taxon>
        <taxon>Bacillales</taxon>
        <taxon>Listeriaceae</taxon>
        <taxon>Brochothrix</taxon>
    </lineage>
</organism>
<protein>
    <submittedName>
        <fullName evidence="3">DUF4430 domain-containing protein</fullName>
    </submittedName>
</protein>
<feature type="signal peptide" evidence="1">
    <location>
        <begin position="1"/>
        <end position="26"/>
    </location>
</feature>
<dbReference type="Proteomes" id="UP000243591">
    <property type="component" value="Chromosome"/>
</dbReference>
<dbReference type="STRING" id="2756.BFR44_00670"/>
<proteinExistence type="predicted"/>
<feature type="domain" description="Transcobalamin-like C-terminal" evidence="2">
    <location>
        <begin position="64"/>
        <end position="130"/>
    </location>
</feature>
<dbReference type="AlphaFoldDB" id="A0A1D2K1T0"/>
<accession>A0A1D2K1T0</accession>
<dbReference type="PROSITE" id="PS51257">
    <property type="entry name" value="PROKAR_LIPOPROTEIN"/>
    <property type="match status" value="1"/>
</dbReference>
<dbReference type="KEGG" id="bths:CNY62_03205"/>
<dbReference type="EMBL" id="CP023483">
    <property type="protein sequence ID" value="ATF25487.1"/>
    <property type="molecule type" value="Genomic_DNA"/>
</dbReference>
<keyword evidence="1" id="KW-0732">Signal</keyword>
<dbReference type="OrthoDB" id="2870483at2"/>
<evidence type="ECO:0000256" key="1">
    <source>
        <dbReference type="SAM" id="SignalP"/>
    </source>
</evidence>
<dbReference type="Gene3D" id="2.170.130.30">
    <property type="match status" value="1"/>
</dbReference>
<feature type="chain" id="PRO_5030026217" evidence="1">
    <location>
        <begin position="27"/>
        <end position="132"/>
    </location>
</feature>
<dbReference type="RefSeq" id="WP_069125888.1">
    <property type="nucleotide sequence ID" value="NZ_CBCPIX010000001.1"/>
</dbReference>
<dbReference type="Pfam" id="PF14478">
    <property type="entry name" value="DUF4430"/>
    <property type="match status" value="1"/>
</dbReference>
<evidence type="ECO:0000259" key="2">
    <source>
        <dbReference type="Pfam" id="PF14478"/>
    </source>
</evidence>
<reference evidence="3 4" key="1">
    <citation type="submission" date="2017-09" db="EMBL/GenBank/DDBJ databases">
        <title>Complete Genome Sequences of Two Strains of the Meat Spoilage Bacterium Brochothrix thermosphacta Isolated from Ground Chicken.</title>
        <authorList>
            <person name="Paoli G.C."/>
            <person name="Wijey C."/>
            <person name="Chen C.-Y."/>
            <person name="Nguyen L."/>
            <person name="Yan X."/>
            <person name="Irwin P.L."/>
        </authorList>
    </citation>
    <scope>NUCLEOTIDE SEQUENCE [LARGE SCALE GENOMIC DNA]</scope>
    <source>
        <strain evidence="3 4">BI</strain>
    </source>
</reference>
<dbReference type="InterPro" id="IPR027954">
    <property type="entry name" value="Transcobalamin-like_C"/>
</dbReference>
<sequence length="132" mass="14684">MKKILALFLYLSIISLVIGCGNSATGAKNDNSSTDKNIDVTIILKEKHKEFERKEIKVKNKTDLQTAMNDNFKLELDNGLIISIAGKEQDNAKENTKDCYWIYDVNGTPAMVGANETKLKDGDKIVWDLSAS</sequence>
<name>A0A1D2K1T0_BROTH</name>
<gene>
    <name evidence="3" type="ORF">CNY62_03205</name>
</gene>
<evidence type="ECO:0000313" key="4">
    <source>
        <dbReference type="Proteomes" id="UP000243591"/>
    </source>
</evidence>
<keyword evidence="4" id="KW-1185">Reference proteome</keyword>
<evidence type="ECO:0000313" key="3">
    <source>
        <dbReference type="EMBL" id="ATF25487.1"/>
    </source>
</evidence>